<comment type="subcellular location">
    <subcellularLocation>
        <location evidence="1">Membrane</location>
        <topology evidence="1">Multi-pass membrane protein</topology>
    </subcellularLocation>
</comment>
<evidence type="ECO:0000256" key="2">
    <source>
        <dbReference type="ARBA" id="ARBA00010663"/>
    </source>
</evidence>
<evidence type="ECO:0000256" key="5">
    <source>
        <dbReference type="ARBA" id="ARBA00023040"/>
    </source>
</evidence>
<feature type="transmembrane region" description="Helical" evidence="10">
    <location>
        <begin position="31"/>
        <end position="50"/>
    </location>
</feature>
<evidence type="ECO:0000313" key="12">
    <source>
        <dbReference type="EMBL" id="EDO39161.1"/>
    </source>
</evidence>
<evidence type="ECO:0000256" key="4">
    <source>
        <dbReference type="ARBA" id="ARBA00022989"/>
    </source>
</evidence>
<dbReference type="eggNOG" id="KOG3656">
    <property type="taxonomic scope" value="Eukaryota"/>
</dbReference>
<keyword evidence="3 9" id="KW-0812">Transmembrane</keyword>
<reference evidence="12 13" key="1">
    <citation type="journal article" date="2007" name="Science">
        <title>Sea anemone genome reveals ancestral eumetazoan gene repertoire and genomic organization.</title>
        <authorList>
            <person name="Putnam N.H."/>
            <person name="Srivastava M."/>
            <person name="Hellsten U."/>
            <person name="Dirks B."/>
            <person name="Chapman J."/>
            <person name="Salamov A."/>
            <person name="Terry A."/>
            <person name="Shapiro H."/>
            <person name="Lindquist E."/>
            <person name="Kapitonov V.V."/>
            <person name="Jurka J."/>
            <person name="Genikhovich G."/>
            <person name="Grigoriev I.V."/>
            <person name="Lucas S.M."/>
            <person name="Steele R.E."/>
            <person name="Finnerty J.R."/>
            <person name="Technau U."/>
            <person name="Martindale M.Q."/>
            <person name="Rokhsar D.S."/>
        </authorList>
    </citation>
    <scope>NUCLEOTIDE SEQUENCE [LARGE SCALE GENOMIC DNA]</scope>
    <source>
        <strain evidence="13">CH2 X CH6</strain>
    </source>
</reference>
<keyword evidence="8 9" id="KW-0807">Transducer</keyword>
<dbReference type="PROSITE" id="PS50262">
    <property type="entry name" value="G_PROTEIN_RECEP_F1_2"/>
    <property type="match status" value="1"/>
</dbReference>
<accession>A7SAY7</accession>
<evidence type="ECO:0000256" key="7">
    <source>
        <dbReference type="ARBA" id="ARBA00023170"/>
    </source>
</evidence>
<dbReference type="GO" id="GO:0005886">
    <property type="term" value="C:plasma membrane"/>
    <property type="evidence" value="ECO:0000318"/>
    <property type="project" value="GO_Central"/>
</dbReference>
<evidence type="ECO:0000256" key="10">
    <source>
        <dbReference type="SAM" id="Phobius"/>
    </source>
</evidence>
<name>A7SAY7_NEMVE</name>
<feature type="transmembrane region" description="Helical" evidence="10">
    <location>
        <begin position="99"/>
        <end position="120"/>
    </location>
</feature>
<feature type="transmembrane region" description="Helical" evidence="10">
    <location>
        <begin position="62"/>
        <end position="87"/>
    </location>
</feature>
<evidence type="ECO:0000256" key="9">
    <source>
        <dbReference type="RuleBase" id="RU000688"/>
    </source>
</evidence>
<evidence type="ECO:0000256" key="3">
    <source>
        <dbReference type="ARBA" id="ARBA00022692"/>
    </source>
</evidence>
<dbReference type="Proteomes" id="UP000001593">
    <property type="component" value="Unassembled WGS sequence"/>
</dbReference>
<dbReference type="OMA" id="CYLHINA"/>
<dbReference type="FunCoup" id="A7SAY7">
    <property type="interactions" value="145"/>
</dbReference>
<dbReference type="PhylomeDB" id="A7SAY7"/>
<dbReference type="GO" id="GO:0004983">
    <property type="term" value="F:neuropeptide Y receptor activity"/>
    <property type="evidence" value="ECO:0007669"/>
    <property type="project" value="InterPro"/>
</dbReference>
<dbReference type="InterPro" id="IPR017452">
    <property type="entry name" value="GPCR_Rhodpsn_7TM"/>
</dbReference>
<dbReference type="Gene3D" id="1.20.1070.10">
    <property type="entry name" value="Rhodopsin 7-helix transmembrane proteins"/>
    <property type="match status" value="1"/>
</dbReference>
<dbReference type="InterPro" id="IPR000276">
    <property type="entry name" value="GPCR_Rhodpsn"/>
</dbReference>
<dbReference type="InParanoid" id="A7SAY7"/>
<keyword evidence="6 10" id="KW-0472">Membrane</keyword>
<dbReference type="HOGENOM" id="CLU_009579_3_3_1"/>
<dbReference type="GO" id="GO:0007602">
    <property type="term" value="P:phototransduction"/>
    <property type="evidence" value="ECO:0000318"/>
    <property type="project" value="GO_Central"/>
</dbReference>
<dbReference type="InterPro" id="IPR050125">
    <property type="entry name" value="GPCR_opsins"/>
</dbReference>
<feature type="transmembrane region" description="Helical" evidence="10">
    <location>
        <begin position="140"/>
        <end position="161"/>
    </location>
</feature>
<dbReference type="PROSITE" id="PS00237">
    <property type="entry name" value="G_PROTEIN_RECEP_F1_1"/>
    <property type="match status" value="1"/>
</dbReference>
<sequence>MVPNSSFILQQMQRELASRGTAKVVAESGTFFLFMVIVLFGNSLTLYIVLSNRRLRTVPNLFVVSLALSDLGMGVLSMPMCITVLSVSGWPFGDSACQYNGFIAVTMGVSSTQTLALTSVNRYFKVVKPSLYRKYFTMRATIICILSSWFLATLATIPYLASGSRMIFHPGKYVCYLHINAGWYVAFVATIYVGLPSSVIMFCYFHVFKAVKAHQKRFQNTNNNSNVSVEEIKITRTLFVVVVCFMFCWSPILIIDLVDTFRGFWSMNRETYTMWSFLAIVSSAVNPIIYGFFNPSFRREYLKILLCKRGRSEEGVARITVKSANSTAPSNATTATRLR</sequence>
<evidence type="ECO:0000256" key="8">
    <source>
        <dbReference type="ARBA" id="ARBA00023224"/>
    </source>
</evidence>
<feature type="domain" description="G-protein coupled receptors family 1 profile" evidence="11">
    <location>
        <begin position="41"/>
        <end position="290"/>
    </location>
</feature>
<comment type="similarity">
    <text evidence="2 9">Belongs to the G-protein coupled receptor 1 family.</text>
</comment>
<dbReference type="CDD" id="cd00637">
    <property type="entry name" value="7tm_classA_rhodopsin-like"/>
    <property type="match status" value="1"/>
</dbReference>
<dbReference type="GO" id="GO:0007186">
    <property type="term" value="P:G protein-coupled receptor signaling pathway"/>
    <property type="evidence" value="ECO:0000318"/>
    <property type="project" value="GO_Central"/>
</dbReference>
<proteinExistence type="inferred from homology"/>
<evidence type="ECO:0000259" key="11">
    <source>
        <dbReference type="PROSITE" id="PS50262"/>
    </source>
</evidence>
<dbReference type="GO" id="GO:0071482">
    <property type="term" value="P:cellular response to light stimulus"/>
    <property type="evidence" value="ECO:0000318"/>
    <property type="project" value="GO_Central"/>
</dbReference>
<feature type="transmembrane region" description="Helical" evidence="10">
    <location>
        <begin position="275"/>
        <end position="293"/>
    </location>
</feature>
<feature type="transmembrane region" description="Helical" evidence="10">
    <location>
        <begin position="181"/>
        <end position="207"/>
    </location>
</feature>
<evidence type="ECO:0000313" key="13">
    <source>
        <dbReference type="Proteomes" id="UP000001593"/>
    </source>
</evidence>
<keyword evidence="7 9" id="KW-0675">Receptor</keyword>
<keyword evidence="5 9" id="KW-0297">G-protein coupled receptor</keyword>
<dbReference type="EMBL" id="DS469612">
    <property type="protein sequence ID" value="EDO39161.1"/>
    <property type="molecule type" value="Genomic_DNA"/>
</dbReference>
<protein>
    <recommendedName>
        <fullName evidence="11">G-protein coupled receptors family 1 profile domain-containing protein</fullName>
    </recommendedName>
</protein>
<dbReference type="InterPro" id="IPR000611">
    <property type="entry name" value="NPY_rcpt"/>
</dbReference>
<dbReference type="AlphaFoldDB" id="A7SAY7"/>
<dbReference type="GO" id="GO:0008020">
    <property type="term" value="F:G protein-coupled photoreceptor activity"/>
    <property type="evidence" value="ECO:0000318"/>
    <property type="project" value="GO_Central"/>
</dbReference>
<dbReference type="PRINTS" id="PR01012">
    <property type="entry name" value="NRPEPTIDEYR"/>
</dbReference>
<evidence type="ECO:0000256" key="1">
    <source>
        <dbReference type="ARBA" id="ARBA00004141"/>
    </source>
</evidence>
<dbReference type="PANTHER" id="PTHR24240">
    <property type="entry name" value="OPSIN"/>
    <property type="match status" value="1"/>
</dbReference>
<keyword evidence="13" id="KW-1185">Reference proteome</keyword>
<dbReference type="OrthoDB" id="10044919at2759"/>
<dbReference type="PRINTS" id="PR00237">
    <property type="entry name" value="GPCRRHODOPSN"/>
</dbReference>
<gene>
    <name evidence="12" type="ORF">NEMVEDRAFT_v1g209464</name>
</gene>
<dbReference type="SUPFAM" id="SSF81321">
    <property type="entry name" value="Family A G protein-coupled receptor-like"/>
    <property type="match status" value="1"/>
</dbReference>
<dbReference type="SMART" id="SM01381">
    <property type="entry name" value="7TM_GPCR_Srsx"/>
    <property type="match status" value="1"/>
</dbReference>
<keyword evidence="4 10" id="KW-1133">Transmembrane helix</keyword>
<evidence type="ECO:0000256" key="6">
    <source>
        <dbReference type="ARBA" id="ARBA00023136"/>
    </source>
</evidence>
<dbReference type="STRING" id="45351.A7SAY7"/>
<dbReference type="KEGG" id="nve:5510761"/>
<feature type="transmembrane region" description="Helical" evidence="10">
    <location>
        <begin position="237"/>
        <end position="255"/>
    </location>
</feature>
<dbReference type="FunFam" id="1.20.1070.10:FF:000695">
    <property type="entry name" value="Predicted protein"/>
    <property type="match status" value="1"/>
</dbReference>
<organism evidence="12 13">
    <name type="scientific">Nematostella vectensis</name>
    <name type="common">Starlet sea anemone</name>
    <dbReference type="NCBI Taxonomy" id="45351"/>
    <lineage>
        <taxon>Eukaryota</taxon>
        <taxon>Metazoa</taxon>
        <taxon>Cnidaria</taxon>
        <taxon>Anthozoa</taxon>
        <taxon>Hexacorallia</taxon>
        <taxon>Actiniaria</taxon>
        <taxon>Edwardsiidae</taxon>
        <taxon>Nematostella</taxon>
    </lineage>
</organism>
<dbReference type="Pfam" id="PF00001">
    <property type="entry name" value="7tm_1"/>
    <property type="match status" value="1"/>
</dbReference>